<proteinExistence type="predicted"/>
<dbReference type="Proteomes" id="UP000222310">
    <property type="component" value="Unassembled WGS sequence"/>
</dbReference>
<accession>A0A9Q5ZGR7</accession>
<dbReference type="RefSeq" id="WP_099066575.1">
    <property type="nucleotide sequence ID" value="NZ_LAHD01000005.1"/>
</dbReference>
<dbReference type="AlphaFoldDB" id="A0A9Q5ZGR7"/>
<sequence length="90" mass="10561">MNRVLHLPDGSDINLLLITDVSPIGGDKDWQRYVVNFIGGQKIEIYEKRKYSETQILKQMPRIDFIKAWTAAITNNDNIYLPQEYRDKFS</sequence>
<protein>
    <submittedName>
        <fullName evidence="1">Uncharacterized protein</fullName>
    </submittedName>
</protein>
<evidence type="ECO:0000313" key="1">
    <source>
        <dbReference type="EMBL" id="PHK06789.1"/>
    </source>
</evidence>
<name>A0A9Q5ZGR7_NOSLI</name>
<evidence type="ECO:0000313" key="2">
    <source>
        <dbReference type="Proteomes" id="UP000222310"/>
    </source>
</evidence>
<organism evidence="1 2">
    <name type="scientific">Nostoc linckia z8</name>
    <dbReference type="NCBI Taxonomy" id="1628746"/>
    <lineage>
        <taxon>Bacteria</taxon>
        <taxon>Bacillati</taxon>
        <taxon>Cyanobacteriota</taxon>
        <taxon>Cyanophyceae</taxon>
        <taxon>Nostocales</taxon>
        <taxon>Nostocaceae</taxon>
        <taxon>Nostoc</taxon>
    </lineage>
</organism>
<reference evidence="1 2" key="1">
    <citation type="submission" date="2015-02" db="EMBL/GenBank/DDBJ databases">
        <title>Nostoc linckia genome annotation.</title>
        <authorList>
            <person name="Zhou Z."/>
        </authorList>
    </citation>
    <scope>NUCLEOTIDE SEQUENCE [LARGE SCALE GENOMIC DNA]</scope>
    <source>
        <strain evidence="2">z8</strain>
    </source>
</reference>
<dbReference type="EMBL" id="LAHD01000005">
    <property type="protein sequence ID" value="PHK06789.1"/>
    <property type="molecule type" value="Genomic_DNA"/>
</dbReference>
<gene>
    <name evidence="1" type="ORF">VF08_03390</name>
</gene>
<dbReference type="GeneID" id="57094350"/>
<comment type="caution">
    <text evidence="1">The sequence shown here is derived from an EMBL/GenBank/DDBJ whole genome shotgun (WGS) entry which is preliminary data.</text>
</comment>